<sequence>MDEKNYVKYRKSQNFKKVQNKKFKRKTQSLKKNELQHQYCIFSNRRKEREIMKRKNIAHILLEQINSSLCEVKERNIEIQKFSILTDENYKKIKELIKLQRYCQNIEINKIIIRYAGCSCHKCETNKETCVFKKTRKIHNNQLNFEKLKGLGKEKTLYFLFQFFLPLVRISVEGRSLKYANFTFFTKSMHKTTTAKCKRSVNVCLFKH</sequence>
<organism evidence="1 2">
    <name type="scientific">Reticulomyxa filosa</name>
    <dbReference type="NCBI Taxonomy" id="46433"/>
    <lineage>
        <taxon>Eukaryota</taxon>
        <taxon>Sar</taxon>
        <taxon>Rhizaria</taxon>
        <taxon>Retaria</taxon>
        <taxon>Foraminifera</taxon>
        <taxon>Monothalamids</taxon>
        <taxon>Reticulomyxidae</taxon>
        <taxon>Reticulomyxa</taxon>
    </lineage>
</organism>
<accession>X6LYM4</accession>
<name>X6LYM4_RETFI</name>
<protein>
    <submittedName>
        <fullName evidence="1">Uncharacterized protein</fullName>
    </submittedName>
</protein>
<dbReference type="EMBL" id="ASPP01027744">
    <property type="protein sequence ID" value="ETO05825.1"/>
    <property type="molecule type" value="Genomic_DNA"/>
</dbReference>
<reference evidence="1 2" key="1">
    <citation type="journal article" date="2013" name="Curr. Biol.">
        <title>The Genome of the Foraminiferan Reticulomyxa filosa.</title>
        <authorList>
            <person name="Glockner G."/>
            <person name="Hulsmann N."/>
            <person name="Schleicher M."/>
            <person name="Noegel A.A."/>
            <person name="Eichinger L."/>
            <person name="Gallinger C."/>
            <person name="Pawlowski J."/>
            <person name="Sierra R."/>
            <person name="Euteneuer U."/>
            <person name="Pillet L."/>
            <person name="Moustafa A."/>
            <person name="Platzer M."/>
            <person name="Groth M."/>
            <person name="Szafranski K."/>
            <person name="Schliwa M."/>
        </authorList>
    </citation>
    <scope>NUCLEOTIDE SEQUENCE [LARGE SCALE GENOMIC DNA]</scope>
</reference>
<comment type="caution">
    <text evidence="1">The sequence shown here is derived from an EMBL/GenBank/DDBJ whole genome shotgun (WGS) entry which is preliminary data.</text>
</comment>
<evidence type="ECO:0000313" key="1">
    <source>
        <dbReference type="EMBL" id="ETO05825.1"/>
    </source>
</evidence>
<keyword evidence="2" id="KW-1185">Reference proteome</keyword>
<dbReference type="Proteomes" id="UP000023152">
    <property type="component" value="Unassembled WGS sequence"/>
</dbReference>
<gene>
    <name evidence="1" type="ORF">RFI_31569</name>
</gene>
<proteinExistence type="predicted"/>
<evidence type="ECO:0000313" key="2">
    <source>
        <dbReference type="Proteomes" id="UP000023152"/>
    </source>
</evidence>
<dbReference type="AlphaFoldDB" id="X6LYM4"/>